<dbReference type="EC" id="5.6.2.4" evidence="8"/>
<evidence type="ECO:0000256" key="9">
    <source>
        <dbReference type="SAM" id="MobiDB-lite"/>
    </source>
</evidence>
<comment type="subcellular location">
    <subcellularLocation>
        <location evidence="1 8">Nucleus</location>
    </subcellularLocation>
</comment>
<evidence type="ECO:0000256" key="4">
    <source>
        <dbReference type="ARBA" id="ARBA00022806"/>
    </source>
</evidence>
<feature type="region of interest" description="Disordered" evidence="9">
    <location>
        <begin position="538"/>
        <end position="573"/>
    </location>
</feature>
<feature type="non-terminal residue" evidence="11">
    <location>
        <position position="1"/>
    </location>
</feature>
<evidence type="ECO:0000256" key="7">
    <source>
        <dbReference type="ARBA" id="ARBA00049360"/>
    </source>
</evidence>
<dbReference type="GO" id="GO:0016887">
    <property type="term" value="F:ATP hydrolysis activity"/>
    <property type="evidence" value="ECO:0007669"/>
    <property type="project" value="RHEA"/>
</dbReference>
<comment type="catalytic activity">
    <reaction evidence="7 8">
        <text>ATP + H2O = ADP + phosphate + H(+)</text>
        <dbReference type="Rhea" id="RHEA:13065"/>
        <dbReference type="ChEBI" id="CHEBI:15377"/>
        <dbReference type="ChEBI" id="CHEBI:15378"/>
        <dbReference type="ChEBI" id="CHEBI:30616"/>
        <dbReference type="ChEBI" id="CHEBI:43474"/>
        <dbReference type="ChEBI" id="CHEBI:456216"/>
    </reaction>
</comment>
<keyword evidence="3 8" id="KW-0378">Hydrolase</keyword>
<feature type="compositionally biased region" description="Low complexity" evidence="9">
    <location>
        <begin position="554"/>
        <end position="563"/>
    </location>
</feature>
<sequence>FRPDYLKLGNLRTRYKDIVWIALTATASAVVVEDIINQLKLNKVWKFKTPCFRSNLYYDIVFEVGLEKCYSHLKKFVNEKLLPEEHLKPSQRGSGIIYCRTRDLTEEVSQVLTKIGVPTAAYHAGLKDKQRLKVQEDWTEGKYRVIAATISFGMGVDKATVRFVVHWGIPSSIPAYYQESGRAGRDGNPAHCRIYHTKNAKSSYEFILRSEGNRAKTEQKKTQAIAAQKAFQKMVEYCETVQCRHAVFAKYFGDEKPECVDKCDVCSKKSKVEDSLNDFQYGGGICSHNSIAVAKEEMQQRYSSLYGHGRKGMEDESSDYYNEGDQSPSSRKNPELTSFIHKQFLLRRSSKADDNDEFEDIAVMSKVRAAGSTKVKVNGLTIPMREGYVKFLKELLEKNFNTCHSDDQPEHPLSPGDIEQAALDLEYQAFSANTVVSLYRRSVAKMAADVKSATGNMSLYILLKTFEPRPKENSLKVSENSNMSPNSSSSLKHLNCEIIPASQLISSYPGKRFHRSIKKDKFHQKGVDSYFTKKLVNEKSEDSNNGTSEDENSMDNNSENITSENEENSNDDVIKLDTFGTNSKRKNTDCSEIVIDSEGEMFEQESEYDDAKYSKIPINNNNCKKQASSIDKGNLKHESSICAKSEIKMTAQKNKSERKNIKENCKKENTSNDDLFNNSFDSDQQSTYFSTDVSNTSDKKVKSKKKKRKCKDLFGDNSDSDEDVICSKKIKLKDSIFVDEISYKKSKGNNSNIYEIKNKNNERKEFKLNNSSSDSKIRPHKNKYPLKVENLIEEESKNIKSSLEEGNERLLNGRVGSNILDDVNYEINKRSPGSFSRSPHLQVNSKNYFNESNDINITKTSANNVKVHSDISSNDKNTSIRSSMPNRKQVGDKNSKISKAETVLKQEMTDMVIKYLMPFYKVHRIDSKDLFKYLARKVVHKVLSDTTLTNDHCIRKLVDGIFEVPSLMITTQDQVDTLLQ</sequence>
<feature type="compositionally biased region" description="Basic and acidic residues" evidence="9">
    <location>
        <begin position="654"/>
        <end position="670"/>
    </location>
</feature>
<dbReference type="GO" id="GO:0006355">
    <property type="term" value="P:regulation of DNA-templated transcription"/>
    <property type="evidence" value="ECO:0007669"/>
    <property type="project" value="InterPro"/>
</dbReference>
<name>A0A1B6DEA8_9HEMI</name>
<keyword evidence="4 8" id="KW-0347">Helicase</keyword>
<dbReference type="NCBIfam" id="TIGR00614">
    <property type="entry name" value="recQ_fam"/>
    <property type="match status" value="1"/>
</dbReference>
<evidence type="ECO:0000256" key="6">
    <source>
        <dbReference type="ARBA" id="ARBA00034617"/>
    </source>
</evidence>
<dbReference type="GO" id="GO:0005634">
    <property type="term" value="C:nucleus"/>
    <property type="evidence" value="ECO:0007669"/>
    <property type="project" value="UniProtKB-SubCell"/>
</dbReference>
<gene>
    <name evidence="11" type="ORF">g.22899</name>
</gene>
<evidence type="ECO:0000256" key="8">
    <source>
        <dbReference type="RuleBase" id="RU364117"/>
    </source>
</evidence>
<evidence type="ECO:0000313" key="11">
    <source>
        <dbReference type="EMBL" id="JAS24038.1"/>
    </source>
</evidence>
<evidence type="ECO:0000256" key="2">
    <source>
        <dbReference type="ARBA" id="ARBA00005446"/>
    </source>
</evidence>
<dbReference type="InterPro" id="IPR032284">
    <property type="entry name" value="RecQ_Zn-bd"/>
</dbReference>
<dbReference type="SUPFAM" id="SSF52540">
    <property type="entry name" value="P-loop containing nucleoside triphosphate hydrolases"/>
    <property type="match status" value="1"/>
</dbReference>
<dbReference type="InterPro" id="IPR027417">
    <property type="entry name" value="P-loop_NTPase"/>
</dbReference>
<dbReference type="InterPro" id="IPR013257">
    <property type="entry name" value="SRI"/>
</dbReference>
<organism evidence="11">
    <name type="scientific">Clastoptera arizonana</name>
    <name type="common">Arizona spittle bug</name>
    <dbReference type="NCBI Taxonomy" id="38151"/>
    <lineage>
        <taxon>Eukaryota</taxon>
        <taxon>Metazoa</taxon>
        <taxon>Ecdysozoa</taxon>
        <taxon>Arthropoda</taxon>
        <taxon>Hexapoda</taxon>
        <taxon>Insecta</taxon>
        <taxon>Pterygota</taxon>
        <taxon>Neoptera</taxon>
        <taxon>Paraneoptera</taxon>
        <taxon>Hemiptera</taxon>
        <taxon>Auchenorrhyncha</taxon>
        <taxon>Cercopoidea</taxon>
        <taxon>Clastopteridae</taxon>
        <taxon>Clastoptera</taxon>
    </lineage>
</organism>
<dbReference type="SMART" id="SM00490">
    <property type="entry name" value="HELICc"/>
    <property type="match status" value="1"/>
</dbReference>
<dbReference type="PROSITE" id="PS51194">
    <property type="entry name" value="HELICASE_CTER"/>
    <property type="match status" value="1"/>
</dbReference>
<dbReference type="Gene3D" id="6.10.250.3140">
    <property type="match status" value="1"/>
</dbReference>
<dbReference type="PANTHER" id="PTHR13710:SF152">
    <property type="entry name" value="ATP-DEPENDENT DNA HELICASE Q5"/>
    <property type="match status" value="1"/>
</dbReference>
<dbReference type="GO" id="GO:0005737">
    <property type="term" value="C:cytoplasm"/>
    <property type="evidence" value="ECO:0007669"/>
    <property type="project" value="TreeGrafter"/>
</dbReference>
<keyword evidence="8" id="KW-0547">Nucleotide-binding</keyword>
<evidence type="ECO:0000259" key="10">
    <source>
        <dbReference type="PROSITE" id="PS51194"/>
    </source>
</evidence>
<proteinExistence type="inferred from homology"/>
<dbReference type="InterPro" id="IPR004589">
    <property type="entry name" value="DNA_helicase_ATP-dep_RecQ"/>
</dbReference>
<dbReference type="CDD" id="cd18794">
    <property type="entry name" value="SF2_C_RecQ"/>
    <property type="match status" value="1"/>
</dbReference>
<feature type="region of interest" description="Disordered" evidence="9">
    <location>
        <begin position="870"/>
        <end position="894"/>
    </location>
</feature>
<keyword evidence="8" id="KW-0067">ATP-binding</keyword>
<accession>A0A1B6DEA8</accession>
<feature type="domain" description="Helicase C-terminal" evidence="10">
    <location>
        <begin position="81"/>
        <end position="223"/>
    </location>
</feature>
<dbReference type="GO" id="GO:0000724">
    <property type="term" value="P:double-strand break repair via homologous recombination"/>
    <property type="evidence" value="ECO:0007669"/>
    <property type="project" value="TreeGrafter"/>
</dbReference>
<dbReference type="Pfam" id="PF16124">
    <property type="entry name" value="RecQ_Zn_bind"/>
    <property type="match status" value="1"/>
</dbReference>
<dbReference type="GO" id="GO:0005694">
    <property type="term" value="C:chromosome"/>
    <property type="evidence" value="ECO:0007669"/>
    <property type="project" value="InterPro"/>
</dbReference>
<dbReference type="AlphaFoldDB" id="A0A1B6DEA8"/>
<feature type="region of interest" description="Disordered" evidence="9">
    <location>
        <begin position="308"/>
        <end position="334"/>
    </location>
</feature>
<dbReference type="Gene3D" id="1.10.1740.100">
    <property type="entry name" value="Set2, Rpb1 interacting domain"/>
    <property type="match status" value="1"/>
</dbReference>
<dbReference type="GO" id="GO:0005524">
    <property type="term" value="F:ATP binding"/>
    <property type="evidence" value="ECO:0007669"/>
    <property type="project" value="UniProtKB-KW"/>
</dbReference>
<dbReference type="PANTHER" id="PTHR13710">
    <property type="entry name" value="DNA HELICASE RECQ FAMILY MEMBER"/>
    <property type="match status" value="1"/>
</dbReference>
<comment type="similarity">
    <text evidence="2 8">Belongs to the helicase family. RecQ subfamily.</text>
</comment>
<protein>
    <recommendedName>
        <fullName evidence="8">ATP-dependent DNA helicase</fullName>
        <ecNumber evidence="8">5.6.2.4</ecNumber>
    </recommendedName>
</protein>
<evidence type="ECO:0000256" key="3">
    <source>
        <dbReference type="ARBA" id="ARBA00022801"/>
    </source>
</evidence>
<dbReference type="GO" id="GO:0009378">
    <property type="term" value="F:four-way junction helicase activity"/>
    <property type="evidence" value="ECO:0007669"/>
    <property type="project" value="TreeGrafter"/>
</dbReference>
<dbReference type="InterPro" id="IPR038190">
    <property type="entry name" value="SRI_sf"/>
</dbReference>
<dbReference type="Pfam" id="PF00271">
    <property type="entry name" value="Helicase_C"/>
    <property type="match status" value="1"/>
</dbReference>
<dbReference type="InterPro" id="IPR001650">
    <property type="entry name" value="Helicase_C-like"/>
</dbReference>
<reference evidence="11" key="1">
    <citation type="submission" date="2015-12" db="EMBL/GenBank/DDBJ databases">
        <title>De novo transcriptome assembly of four potential Pierce s Disease insect vectors from Arizona vineyards.</title>
        <authorList>
            <person name="Tassone E.E."/>
        </authorList>
    </citation>
    <scope>NUCLEOTIDE SEQUENCE</scope>
</reference>
<evidence type="ECO:0000256" key="5">
    <source>
        <dbReference type="ARBA" id="ARBA00023242"/>
    </source>
</evidence>
<dbReference type="Gene3D" id="3.40.50.300">
    <property type="entry name" value="P-loop containing nucleotide triphosphate hydrolases"/>
    <property type="match status" value="2"/>
</dbReference>
<feature type="region of interest" description="Disordered" evidence="9">
    <location>
        <begin position="652"/>
        <end position="679"/>
    </location>
</feature>
<evidence type="ECO:0000256" key="1">
    <source>
        <dbReference type="ARBA" id="ARBA00004123"/>
    </source>
</evidence>
<keyword evidence="5 8" id="KW-0539">Nucleus</keyword>
<dbReference type="GO" id="GO:0043138">
    <property type="term" value="F:3'-5' DNA helicase activity"/>
    <property type="evidence" value="ECO:0007669"/>
    <property type="project" value="UniProtKB-EC"/>
</dbReference>
<comment type="catalytic activity">
    <reaction evidence="6 8">
        <text>Couples ATP hydrolysis with the unwinding of duplex DNA by translocating in the 3'-5' direction.</text>
        <dbReference type="EC" id="5.6.2.4"/>
    </reaction>
</comment>
<dbReference type="EMBL" id="GEDC01013260">
    <property type="protein sequence ID" value="JAS24038.1"/>
    <property type="molecule type" value="Transcribed_RNA"/>
</dbReference>
<feature type="compositionally biased region" description="Polar residues" evidence="9">
    <location>
        <begin position="870"/>
        <end position="886"/>
    </location>
</feature>
<dbReference type="Pfam" id="PF08236">
    <property type="entry name" value="SRI"/>
    <property type="match status" value="1"/>
</dbReference>